<dbReference type="Proteomes" id="UP000182589">
    <property type="component" value="Unassembled WGS sequence"/>
</dbReference>
<keyword evidence="5 7" id="KW-1133">Transmembrane helix</keyword>
<feature type="transmembrane region" description="Helical" evidence="7">
    <location>
        <begin position="76"/>
        <end position="95"/>
    </location>
</feature>
<dbReference type="PROSITE" id="PS50850">
    <property type="entry name" value="MFS"/>
    <property type="match status" value="1"/>
</dbReference>
<feature type="transmembrane region" description="Helical" evidence="7">
    <location>
        <begin position="130"/>
        <end position="151"/>
    </location>
</feature>
<dbReference type="EMBL" id="FNOJ01000002">
    <property type="protein sequence ID" value="SDW09491.1"/>
    <property type="molecule type" value="Genomic_DNA"/>
</dbReference>
<evidence type="ECO:0000256" key="3">
    <source>
        <dbReference type="ARBA" id="ARBA00022475"/>
    </source>
</evidence>
<feature type="transmembrane region" description="Helical" evidence="7">
    <location>
        <begin position="101"/>
        <end position="123"/>
    </location>
</feature>
<dbReference type="Proteomes" id="UP001157137">
    <property type="component" value="Unassembled WGS sequence"/>
</dbReference>
<dbReference type="InterPro" id="IPR020846">
    <property type="entry name" value="MFS_dom"/>
</dbReference>
<reference evidence="11" key="1">
    <citation type="submission" date="2016-10" db="EMBL/GenBank/DDBJ databases">
        <authorList>
            <person name="Varghese N."/>
        </authorList>
    </citation>
    <scope>NUCLEOTIDE SEQUENCE [LARGE SCALE GENOMIC DNA]</scope>
    <source>
        <strain evidence="11">DSM 12489</strain>
    </source>
</reference>
<sequence length="404" mass="42850">METWQRNLVVLWIGTLLTSSSYSMVVPFLPLFLLKIGVHSHTELWSGALYSAAFLAGAIAAPYWGSVGDRFGQKPMIIRAGIALFITYGLTAFVQNPYELLGLRILQGLLSGYIPGSIALIGSNTPEDKVGYALSMISAASSGGGIVGPLLGGTIARLAGNRVAFGSAAILVLISALLAIFWVKEAQIRRATTRPSVVRAIGDALHNRQLVTALLLNMVVSFSIMTIEPVLTLYVTQLDPSTQNASFIAGLVFSLAGIASVLFAPIWGKWADKVGFPKVMIVGLVGGAVWTLMQIPFHSVIAFAAIRFIYGMFFCAVYPAINGLIVRSTSQSFRGRAFGLNQTANQIGNTLGPLVGGAIADVTSIHGVFWVTGALLASVTCTAITVVRKPGMLPSVNETHHTAQ</sequence>
<dbReference type="PANTHER" id="PTHR43414:SF6">
    <property type="entry name" value="MULTIDRUG RESISTANCE PROTEIN MDTG"/>
    <property type="match status" value="1"/>
</dbReference>
<evidence type="ECO:0000256" key="2">
    <source>
        <dbReference type="ARBA" id="ARBA00022448"/>
    </source>
</evidence>
<keyword evidence="11" id="KW-1185">Reference proteome</keyword>
<dbReference type="RefSeq" id="WP_074691342.1">
    <property type="nucleotide sequence ID" value="NZ_BSRA01000004.1"/>
</dbReference>
<evidence type="ECO:0000313" key="10">
    <source>
        <dbReference type="EMBL" id="SDW09491.1"/>
    </source>
</evidence>
<protein>
    <submittedName>
        <fullName evidence="9">MFS transporter</fullName>
    </submittedName>
    <submittedName>
        <fullName evidence="10">Predicted arabinose efflux permease, MFS family</fullName>
    </submittedName>
</protein>
<keyword evidence="6 7" id="KW-0472">Membrane</keyword>
<feature type="transmembrane region" description="Helical" evidence="7">
    <location>
        <begin position="47"/>
        <end position="64"/>
    </location>
</feature>
<keyword evidence="2" id="KW-0813">Transport</keyword>
<dbReference type="GO" id="GO:0022857">
    <property type="term" value="F:transmembrane transporter activity"/>
    <property type="evidence" value="ECO:0007669"/>
    <property type="project" value="InterPro"/>
</dbReference>
<evidence type="ECO:0000259" key="8">
    <source>
        <dbReference type="PROSITE" id="PS50850"/>
    </source>
</evidence>
<feature type="transmembrane region" description="Helical" evidence="7">
    <location>
        <begin position="163"/>
        <end position="183"/>
    </location>
</feature>
<dbReference type="Gene3D" id="1.20.1250.20">
    <property type="entry name" value="MFS general substrate transporter like domains"/>
    <property type="match status" value="2"/>
</dbReference>
<evidence type="ECO:0000256" key="4">
    <source>
        <dbReference type="ARBA" id="ARBA00022692"/>
    </source>
</evidence>
<dbReference type="InterPro" id="IPR011701">
    <property type="entry name" value="MFS"/>
</dbReference>
<evidence type="ECO:0000256" key="5">
    <source>
        <dbReference type="ARBA" id="ARBA00022989"/>
    </source>
</evidence>
<accession>A0A1H2QQS7</accession>
<reference evidence="9" key="3">
    <citation type="submission" date="2023-02" db="EMBL/GenBank/DDBJ databases">
        <title>Proposal of a novel subspecies: Alicyclobacillus hesperidum subspecies aegle.</title>
        <authorList>
            <person name="Goto K."/>
            <person name="Fujii T."/>
            <person name="Yasui K."/>
            <person name="Mochida K."/>
            <person name="Kato-Tanaka Y."/>
            <person name="Morohoshi S."/>
            <person name="An S.Y."/>
            <person name="Kasai H."/>
            <person name="Yokota A."/>
        </authorList>
    </citation>
    <scope>NUCLEOTIDE SEQUENCE</scope>
    <source>
        <strain evidence="9">DSM 12766</strain>
    </source>
</reference>
<evidence type="ECO:0000313" key="11">
    <source>
        <dbReference type="Proteomes" id="UP000182589"/>
    </source>
</evidence>
<reference evidence="10" key="2">
    <citation type="submission" date="2016-10" db="EMBL/GenBank/DDBJ databases">
        <authorList>
            <person name="de Groot N.N."/>
        </authorList>
    </citation>
    <scope>NUCLEOTIDE SEQUENCE [LARGE SCALE GENOMIC DNA]</scope>
    <source>
        <strain evidence="10">DSM 12489</strain>
    </source>
</reference>
<keyword evidence="3" id="KW-1003">Cell membrane</keyword>
<dbReference type="AlphaFoldDB" id="A0A1H2QQS7"/>
<feature type="domain" description="Major facilitator superfamily (MFS) profile" evidence="8">
    <location>
        <begin position="7"/>
        <end position="391"/>
    </location>
</feature>
<dbReference type="Pfam" id="PF07690">
    <property type="entry name" value="MFS_1"/>
    <property type="match status" value="1"/>
</dbReference>
<comment type="subcellular location">
    <subcellularLocation>
        <location evidence="1">Cell membrane</location>
        <topology evidence="1">Multi-pass membrane protein</topology>
    </subcellularLocation>
</comment>
<dbReference type="SUPFAM" id="SSF103473">
    <property type="entry name" value="MFS general substrate transporter"/>
    <property type="match status" value="1"/>
</dbReference>
<dbReference type="STRING" id="89784.SAMN04489725_10210"/>
<evidence type="ECO:0000256" key="1">
    <source>
        <dbReference type="ARBA" id="ARBA00004651"/>
    </source>
</evidence>
<evidence type="ECO:0000256" key="7">
    <source>
        <dbReference type="SAM" id="Phobius"/>
    </source>
</evidence>
<dbReference type="PRINTS" id="PR01035">
    <property type="entry name" value="TCRTETA"/>
</dbReference>
<feature type="transmembrane region" description="Helical" evidence="7">
    <location>
        <begin position="247"/>
        <end position="267"/>
    </location>
</feature>
<feature type="transmembrane region" description="Helical" evidence="7">
    <location>
        <begin position="279"/>
        <end position="297"/>
    </location>
</feature>
<name>A0A1H2QQS7_9BACL</name>
<evidence type="ECO:0000256" key="6">
    <source>
        <dbReference type="ARBA" id="ARBA00023136"/>
    </source>
</evidence>
<keyword evidence="4 7" id="KW-0812">Transmembrane</keyword>
<organism evidence="10 11">
    <name type="scientific">Alicyclobacillus hesperidum</name>
    <dbReference type="NCBI Taxonomy" id="89784"/>
    <lineage>
        <taxon>Bacteria</taxon>
        <taxon>Bacillati</taxon>
        <taxon>Bacillota</taxon>
        <taxon>Bacilli</taxon>
        <taxon>Bacillales</taxon>
        <taxon>Alicyclobacillaceae</taxon>
        <taxon>Alicyclobacillus</taxon>
    </lineage>
</organism>
<dbReference type="InterPro" id="IPR001958">
    <property type="entry name" value="Tet-R_TetA/multi-R_MdtG-like"/>
</dbReference>
<dbReference type="EMBL" id="BSRA01000004">
    <property type="protein sequence ID" value="GLV13337.1"/>
    <property type="molecule type" value="Genomic_DNA"/>
</dbReference>
<feature type="transmembrane region" description="Helical" evidence="7">
    <location>
        <begin position="303"/>
        <end position="326"/>
    </location>
</feature>
<evidence type="ECO:0000313" key="9">
    <source>
        <dbReference type="EMBL" id="GLV13337.1"/>
    </source>
</evidence>
<dbReference type="PANTHER" id="PTHR43414">
    <property type="entry name" value="MULTIDRUG RESISTANCE PROTEIN MDTG"/>
    <property type="match status" value="1"/>
</dbReference>
<feature type="transmembrane region" description="Helical" evidence="7">
    <location>
        <begin position="214"/>
        <end position="235"/>
    </location>
</feature>
<proteinExistence type="predicted"/>
<gene>
    <name evidence="9" type="ORF">Heshes_10210</name>
    <name evidence="10" type="ORF">SAMN04489725_10210</name>
</gene>
<dbReference type="GO" id="GO:0005886">
    <property type="term" value="C:plasma membrane"/>
    <property type="evidence" value="ECO:0007669"/>
    <property type="project" value="UniProtKB-SubCell"/>
</dbReference>
<dbReference type="InterPro" id="IPR036259">
    <property type="entry name" value="MFS_trans_sf"/>
</dbReference>